<comment type="pathway">
    <text evidence="1 7">Cell wall biogenesis; peptidoglycan biosynthesis.</text>
</comment>
<dbReference type="GO" id="GO:0008360">
    <property type="term" value="P:regulation of cell shape"/>
    <property type="evidence" value="ECO:0007669"/>
    <property type="project" value="UniProtKB-UniRule"/>
</dbReference>
<evidence type="ECO:0000256" key="4">
    <source>
        <dbReference type="ARBA" id="ARBA00022960"/>
    </source>
</evidence>
<dbReference type="Proteomes" id="UP000557872">
    <property type="component" value="Unassembled WGS sequence"/>
</dbReference>
<feature type="active site" description="Proton donor/acceptor" evidence="7">
    <location>
        <position position="167"/>
    </location>
</feature>
<evidence type="ECO:0000256" key="2">
    <source>
        <dbReference type="ARBA" id="ARBA00005992"/>
    </source>
</evidence>
<evidence type="ECO:0000259" key="8">
    <source>
        <dbReference type="PROSITE" id="PS52029"/>
    </source>
</evidence>
<evidence type="ECO:0000313" key="9">
    <source>
        <dbReference type="EMBL" id="NWK56598.1"/>
    </source>
</evidence>
<evidence type="ECO:0000256" key="6">
    <source>
        <dbReference type="ARBA" id="ARBA00023316"/>
    </source>
</evidence>
<evidence type="ECO:0000256" key="5">
    <source>
        <dbReference type="ARBA" id="ARBA00022984"/>
    </source>
</evidence>
<dbReference type="PANTHER" id="PTHR36699">
    <property type="entry name" value="LD-TRANSPEPTIDASE"/>
    <property type="match status" value="1"/>
</dbReference>
<dbReference type="SUPFAM" id="SSF141523">
    <property type="entry name" value="L,D-transpeptidase catalytic domain-like"/>
    <property type="match status" value="1"/>
</dbReference>
<keyword evidence="10" id="KW-1185">Reference proteome</keyword>
<evidence type="ECO:0000256" key="7">
    <source>
        <dbReference type="PROSITE-ProRule" id="PRU01373"/>
    </source>
</evidence>
<gene>
    <name evidence="9" type="ORF">HW115_13330</name>
</gene>
<organism evidence="9 10">
    <name type="scientific">Oceaniferula marina</name>
    <dbReference type="NCBI Taxonomy" id="2748318"/>
    <lineage>
        <taxon>Bacteria</taxon>
        <taxon>Pseudomonadati</taxon>
        <taxon>Verrucomicrobiota</taxon>
        <taxon>Verrucomicrobiia</taxon>
        <taxon>Verrucomicrobiales</taxon>
        <taxon>Verrucomicrobiaceae</taxon>
        <taxon>Oceaniferula</taxon>
    </lineage>
</organism>
<name>A0A851GFQ2_9BACT</name>
<dbReference type="GO" id="GO:0016740">
    <property type="term" value="F:transferase activity"/>
    <property type="evidence" value="ECO:0007669"/>
    <property type="project" value="UniProtKB-KW"/>
</dbReference>
<dbReference type="GO" id="GO:0004180">
    <property type="term" value="F:carboxypeptidase activity"/>
    <property type="evidence" value="ECO:0007669"/>
    <property type="project" value="UniProtKB-ARBA"/>
</dbReference>
<dbReference type="PANTHER" id="PTHR36699:SF1">
    <property type="entry name" value="L,D-TRANSPEPTIDASE YAFK-RELATED"/>
    <property type="match status" value="1"/>
</dbReference>
<protein>
    <submittedName>
        <fullName evidence="9">L,D-transpeptidase family protein</fullName>
    </submittedName>
</protein>
<dbReference type="CDD" id="cd16913">
    <property type="entry name" value="YkuD_like"/>
    <property type="match status" value="1"/>
</dbReference>
<keyword evidence="3" id="KW-0808">Transferase</keyword>
<dbReference type="RefSeq" id="WP_178933400.1">
    <property type="nucleotide sequence ID" value="NZ_JACBAZ010000005.1"/>
</dbReference>
<dbReference type="InterPro" id="IPR005490">
    <property type="entry name" value="LD_TPept_cat_dom"/>
</dbReference>
<dbReference type="AlphaFoldDB" id="A0A851GFQ2"/>
<evidence type="ECO:0000313" key="10">
    <source>
        <dbReference type="Proteomes" id="UP000557872"/>
    </source>
</evidence>
<keyword evidence="6 7" id="KW-0961">Cell wall biogenesis/degradation</keyword>
<evidence type="ECO:0000256" key="1">
    <source>
        <dbReference type="ARBA" id="ARBA00004752"/>
    </source>
</evidence>
<dbReference type="GO" id="GO:0009252">
    <property type="term" value="P:peptidoglycan biosynthetic process"/>
    <property type="evidence" value="ECO:0007669"/>
    <property type="project" value="UniProtKB-UniPathway"/>
</dbReference>
<dbReference type="GO" id="GO:0071555">
    <property type="term" value="P:cell wall organization"/>
    <property type="evidence" value="ECO:0007669"/>
    <property type="project" value="UniProtKB-UniRule"/>
</dbReference>
<dbReference type="InterPro" id="IPR038063">
    <property type="entry name" value="Transpep_catalytic_dom"/>
</dbReference>
<comment type="similarity">
    <text evidence="2">Belongs to the YkuD family.</text>
</comment>
<keyword evidence="5 7" id="KW-0573">Peptidoglycan synthesis</keyword>
<keyword evidence="4 7" id="KW-0133">Cell shape</keyword>
<dbReference type="PROSITE" id="PS52029">
    <property type="entry name" value="LD_TPASE"/>
    <property type="match status" value="1"/>
</dbReference>
<reference evidence="9 10" key="1">
    <citation type="submission" date="2020-07" db="EMBL/GenBank/DDBJ databases">
        <title>Roseicoccus Jingziensis gen. nov., sp. nov., isolated from coastal seawater.</title>
        <authorList>
            <person name="Feng X."/>
        </authorList>
    </citation>
    <scope>NUCLEOTIDE SEQUENCE [LARGE SCALE GENOMIC DNA]</scope>
    <source>
        <strain evidence="9 10">N1E253</strain>
    </source>
</reference>
<dbReference type="UniPathway" id="UPA00219"/>
<feature type="active site" description="Nucleophile" evidence="7">
    <location>
        <position position="175"/>
    </location>
</feature>
<proteinExistence type="inferred from homology"/>
<sequence>MKRRTFLFLLLGSVLAIIAFYHYGRPLWGPYYLKLAGKDSVEDIMARYEEPVRDRMAPALSRIGRDAYPDRLMLIAIKEKQILEMWGQYEDSYVLIKEYPFTGYSGELGPKLEQGDGQIPEGEYGIEYLNPNSSFHLSMKVSYPNDFDREKGESDGRRRLGDDIMIHGRSATIGCIPVGDEAIEELFVWVVRVGASKTGVLISPVDYRAGVDSPSIVGIDWEDELYAAIKKRLLMFKHPSS</sequence>
<feature type="domain" description="L,D-TPase catalytic" evidence="8">
    <location>
        <begin position="72"/>
        <end position="203"/>
    </location>
</feature>
<dbReference type="Pfam" id="PF03734">
    <property type="entry name" value="YkuD"/>
    <property type="match status" value="1"/>
</dbReference>
<evidence type="ECO:0000256" key="3">
    <source>
        <dbReference type="ARBA" id="ARBA00022679"/>
    </source>
</evidence>
<accession>A0A851GFQ2</accession>
<comment type="caution">
    <text evidence="9">The sequence shown here is derived from an EMBL/GenBank/DDBJ whole genome shotgun (WGS) entry which is preliminary data.</text>
</comment>
<dbReference type="EMBL" id="JACBAZ010000005">
    <property type="protein sequence ID" value="NWK56598.1"/>
    <property type="molecule type" value="Genomic_DNA"/>
</dbReference>